<dbReference type="GO" id="GO:0003677">
    <property type="term" value="F:DNA binding"/>
    <property type="evidence" value="ECO:0007669"/>
    <property type="project" value="UniProtKB-UniRule"/>
</dbReference>
<feature type="DNA-binding region" description="Homeobox" evidence="5">
    <location>
        <begin position="122"/>
        <end position="181"/>
    </location>
</feature>
<keyword evidence="10" id="KW-1185">Reference proteome</keyword>
<feature type="domain" description="Homeobox" evidence="8">
    <location>
        <begin position="120"/>
        <end position="180"/>
    </location>
</feature>
<accession>A0A1W0WZN0</accession>
<evidence type="ECO:0000256" key="3">
    <source>
        <dbReference type="ARBA" id="ARBA00023155"/>
    </source>
</evidence>
<evidence type="ECO:0000313" key="9">
    <source>
        <dbReference type="EMBL" id="OQV20653.1"/>
    </source>
</evidence>
<dbReference type="InterPro" id="IPR050848">
    <property type="entry name" value="Homeobox_TF"/>
</dbReference>
<dbReference type="Gene3D" id="1.10.10.60">
    <property type="entry name" value="Homeodomain-like"/>
    <property type="match status" value="1"/>
</dbReference>
<comment type="subcellular location">
    <subcellularLocation>
        <location evidence="1 5 6">Nucleus</location>
    </subcellularLocation>
</comment>
<dbReference type="PROSITE" id="PS50071">
    <property type="entry name" value="HOMEOBOX_2"/>
    <property type="match status" value="1"/>
</dbReference>
<gene>
    <name evidence="9" type="ORF">BV898_05469</name>
</gene>
<dbReference type="SUPFAM" id="SSF46689">
    <property type="entry name" value="Homeodomain-like"/>
    <property type="match status" value="1"/>
</dbReference>
<keyword evidence="4 5" id="KW-0539">Nucleus</keyword>
<dbReference type="SMART" id="SM00389">
    <property type="entry name" value="HOX"/>
    <property type="match status" value="1"/>
</dbReference>
<reference evidence="10" key="1">
    <citation type="submission" date="2017-01" db="EMBL/GenBank/DDBJ databases">
        <title>Comparative genomics of anhydrobiosis in the tardigrade Hypsibius dujardini.</title>
        <authorList>
            <person name="Yoshida Y."/>
            <person name="Koutsovoulos G."/>
            <person name="Laetsch D."/>
            <person name="Stevens L."/>
            <person name="Kumar S."/>
            <person name="Horikawa D."/>
            <person name="Ishino K."/>
            <person name="Komine S."/>
            <person name="Tomita M."/>
            <person name="Blaxter M."/>
            <person name="Arakawa K."/>
        </authorList>
    </citation>
    <scope>NUCLEOTIDE SEQUENCE [LARGE SCALE GENOMIC DNA]</scope>
    <source>
        <strain evidence="10">Z151</strain>
    </source>
</reference>
<feature type="region of interest" description="Disordered" evidence="7">
    <location>
        <begin position="88"/>
        <end position="128"/>
    </location>
</feature>
<sequence length="238" mass="27398">MISTGFMISDILRDSSSRGACEWDAAQCGNTQQQGHPHRETFQPLQPVDCKMSGFEERQPTVPAVVVSATEQESTPAFRRRDHTAKRFKVEQHSEKEIEECSQDERKSAGTPDSDGSNNRKQRKPRTAFTDQQLQLLEKSFEAQRYLSVQDRMELAAKLQLADSQVKCWFQNRRTKWKRQNSADFTASEFYPALRQLFPFGPFPAAPMPVDVSAFHRPPFPQLNYADRSFNPYLMKPF</sequence>
<organism evidence="9 10">
    <name type="scientific">Hypsibius exemplaris</name>
    <name type="common">Freshwater tardigrade</name>
    <dbReference type="NCBI Taxonomy" id="2072580"/>
    <lineage>
        <taxon>Eukaryota</taxon>
        <taxon>Metazoa</taxon>
        <taxon>Ecdysozoa</taxon>
        <taxon>Tardigrada</taxon>
        <taxon>Eutardigrada</taxon>
        <taxon>Parachela</taxon>
        <taxon>Hypsibioidea</taxon>
        <taxon>Hypsibiidae</taxon>
        <taxon>Hypsibius</taxon>
    </lineage>
</organism>
<dbReference type="AlphaFoldDB" id="A0A1W0WZN0"/>
<evidence type="ECO:0000256" key="4">
    <source>
        <dbReference type="ARBA" id="ARBA00023242"/>
    </source>
</evidence>
<comment type="caution">
    <text evidence="9">The sequence shown here is derived from an EMBL/GenBank/DDBJ whole genome shotgun (WGS) entry which is preliminary data.</text>
</comment>
<evidence type="ECO:0000313" key="10">
    <source>
        <dbReference type="Proteomes" id="UP000192578"/>
    </source>
</evidence>
<evidence type="ECO:0000256" key="5">
    <source>
        <dbReference type="PROSITE-ProRule" id="PRU00108"/>
    </source>
</evidence>
<proteinExistence type="predicted"/>
<dbReference type="Pfam" id="PF00046">
    <property type="entry name" value="Homeodomain"/>
    <property type="match status" value="1"/>
</dbReference>
<evidence type="ECO:0000256" key="1">
    <source>
        <dbReference type="ARBA" id="ARBA00004123"/>
    </source>
</evidence>
<dbReference type="InterPro" id="IPR001356">
    <property type="entry name" value="HD"/>
</dbReference>
<protein>
    <submittedName>
        <fullName evidence="9">Homeobox protein B-H2</fullName>
    </submittedName>
</protein>
<dbReference type="CDD" id="cd00086">
    <property type="entry name" value="homeodomain"/>
    <property type="match status" value="1"/>
</dbReference>
<dbReference type="InterPro" id="IPR020479">
    <property type="entry name" value="HD_metazoa"/>
</dbReference>
<dbReference type="PANTHER" id="PTHR24333">
    <property type="entry name" value="HOMEO BOX HB9 LIKE A-RELATED"/>
    <property type="match status" value="1"/>
</dbReference>
<dbReference type="GO" id="GO:0005634">
    <property type="term" value="C:nucleus"/>
    <property type="evidence" value="ECO:0007669"/>
    <property type="project" value="UniProtKB-SubCell"/>
</dbReference>
<keyword evidence="3 5" id="KW-0371">Homeobox</keyword>
<keyword evidence="2 5" id="KW-0238">DNA-binding</keyword>
<dbReference type="InterPro" id="IPR009057">
    <property type="entry name" value="Homeodomain-like_sf"/>
</dbReference>
<evidence type="ECO:0000259" key="8">
    <source>
        <dbReference type="PROSITE" id="PS50071"/>
    </source>
</evidence>
<dbReference type="PANTHER" id="PTHR24333:SF5">
    <property type="entry name" value="VENT HOMEOBOX"/>
    <property type="match status" value="1"/>
</dbReference>
<dbReference type="Proteomes" id="UP000192578">
    <property type="component" value="Unassembled WGS sequence"/>
</dbReference>
<evidence type="ECO:0000256" key="6">
    <source>
        <dbReference type="RuleBase" id="RU000682"/>
    </source>
</evidence>
<evidence type="ECO:0000256" key="2">
    <source>
        <dbReference type="ARBA" id="ARBA00023125"/>
    </source>
</evidence>
<name>A0A1W0WZN0_HYPEX</name>
<dbReference type="PRINTS" id="PR00024">
    <property type="entry name" value="HOMEOBOX"/>
</dbReference>
<dbReference type="OrthoDB" id="6159439at2759"/>
<dbReference type="EMBL" id="MTYJ01000029">
    <property type="protein sequence ID" value="OQV20653.1"/>
    <property type="molecule type" value="Genomic_DNA"/>
</dbReference>
<evidence type="ECO:0000256" key="7">
    <source>
        <dbReference type="SAM" id="MobiDB-lite"/>
    </source>
</evidence>